<dbReference type="InterPro" id="IPR024690">
    <property type="entry name" value="CN_hydtase_beta_dom_C"/>
</dbReference>
<evidence type="ECO:0000313" key="8">
    <source>
        <dbReference type="EMBL" id="SNR67181.1"/>
    </source>
</evidence>
<name>A0A238Y8W6_HALVU</name>
<evidence type="ECO:0000313" key="9">
    <source>
        <dbReference type="Proteomes" id="UP000198397"/>
    </source>
</evidence>
<dbReference type="AlphaFoldDB" id="A0A238Y8W6"/>
<dbReference type="Gene3D" id="2.30.30.50">
    <property type="match status" value="1"/>
</dbReference>
<feature type="domain" description="Nitrile hydratase beta subunit-like N-terminal" evidence="7">
    <location>
        <begin position="44"/>
        <end position="143"/>
    </location>
</feature>
<comment type="similarity">
    <text evidence="2">Belongs to the nitrile hydratase subunit beta family.</text>
</comment>
<dbReference type="EMBL" id="FZNQ01000033">
    <property type="protein sequence ID" value="SNR67181.1"/>
    <property type="molecule type" value="Genomic_DNA"/>
</dbReference>
<dbReference type="InterPro" id="IPR042262">
    <property type="entry name" value="CN_hydtase_beta_C"/>
</dbReference>
<evidence type="ECO:0000256" key="4">
    <source>
        <dbReference type="ARBA" id="ARBA00023239"/>
    </source>
</evidence>
<dbReference type="InterPro" id="IPR008990">
    <property type="entry name" value="Elect_transpt_acc-like_dom_sf"/>
</dbReference>
<dbReference type="GO" id="GO:0046914">
    <property type="term" value="F:transition metal ion binding"/>
    <property type="evidence" value="ECO:0007669"/>
    <property type="project" value="InterPro"/>
</dbReference>
<dbReference type="NCBIfam" id="TIGR03888">
    <property type="entry name" value="nitrile_beta"/>
    <property type="match status" value="1"/>
</dbReference>
<keyword evidence="4" id="KW-0456">Lyase</keyword>
<evidence type="ECO:0000256" key="2">
    <source>
        <dbReference type="ARBA" id="ARBA00009098"/>
    </source>
</evidence>
<sequence length="277" mass="30809">MTPVPWTIAILLCLWIGTYERESIEDDRPADVETRNDTSRGAAMNGIHDMGGMHGFGPVPVADDAQFHADWERLVFAMVKGVRPQGVYNIDRSRYGIERMDPAAYLSASYFERWLASLERNLIEADVVSAEEIEAAHERALTADDPADIVCDRRDPDLAAGVRAVFEADADFEREGDDPAFAVGDSVRVRNMHPEGHTRCPRYVRRTSGEVVEVHGNHVLPDASAHGEERAAPLYTVGFDVQDVWGSDAENREDTVHVDLWEPYLRADEESGGDDDG</sequence>
<dbReference type="Gene3D" id="1.10.472.20">
    <property type="entry name" value="Nitrile hydratase, beta subunit"/>
    <property type="match status" value="1"/>
</dbReference>
<comment type="function">
    <text evidence="1">NHase catalyzes the hydration of various nitrile compounds to the corresponding amides.</text>
</comment>
<accession>A0A238Y8W6</accession>
<evidence type="ECO:0000256" key="1">
    <source>
        <dbReference type="ARBA" id="ARBA00004042"/>
    </source>
</evidence>
<evidence type="ECO:0000259" key="7">
    <source>
        <dbReference type="Pfam" id="PF21006"/>
    </source>
</evidence>
<dbReference type="InterPro" id="IPR003168">
    <property type="entry name" value="Nitrile_hydratase_bsu"/>
</dbReference>
<keyword evidence="9" id="KW-1185">Reference proteome</keyword>
<proteinExistence type="inferred from homology"/>
<dbReference type="EC" id="4.2.1.84" evidence="3"/>
<organism evidence="8 9">
    <name type="scientific">Halorubrum vacuolatum</name>
    <name type="common">Natronobacterium vacuolatum</name>
    <dbReference type="NCBI Taxonomy" id="63740"/>
    <lineage>
        <taxon>Archaea</taxon>
        <taxon>Methanobacteriati</taxon>
        <taxon>Methanobacteriota</taxon>
        <taxon>Stenosarchaea group</taxon>
        <taxon>Halobacteria</taxon>
        <taxon>Halobacteriales</taxon>
        <taxon>Haloferacaceae</taxon>
        <taxon>Halorubrum</taxon>
    </lineage>
</organism>
<dbReference type="GO" id="GO:0018822">
    <property type="term" value="F:nitrile hydratase activity"/>
    <property type="evidence" value="ECO:0007669"/>
    <property type="project" value="UniProtKB-EC"/>
</dbReference>
<reference evidence="8 9" key="1">
    <citation type="submission" date="2017-06" db="EMBL/GenBank/DDBJ databases">
        <authorList>
            <person name="Kim H.J."/>
            <person name="Triplett B.A."/>
        </authorList>
    </citation>
    <scope>NUCLEOTIDE SEQUENCE [LARGE SCALE GENOMIC DNA]</scope>
    <source>
        <strain evidence="8 9">DSM 8800</strain>
    </source>
</reference>
<dbReference type="InterPro" id="IPR049054">
    <property type="entry name" value="CN_hydtase_beta-like_N"/>
</dbReference>
<feature type="domain" description="Nitrile hydratase beta subunit" evidence="6">
    <location>
        <begin position="178"/>
        <end position="266"/>
    </location>
</feature>
<dbReference type="Pfam" id="PF21006">
    <property type="entry name" value="NHase_beta_N"/>
    <property type="match status" value="1"/>
</dbReference>
<dbReference type="Proteomes" id="UP000198397">
    <property type="component" value="Unassembled WGS sequence"/>
</dbReference>
<dbReference type="SUPFAM" id="SSF50090">
    <property type="entry name" value="Electron transport accessory proteins"/>
    <property type="match status" value="1"/>
</dbReference>
<dbReference type="Pfam" id="PF02211">
    <property type="entry name" value="NHase_beta_C"/>
    <property type="match status" value="1"/>
</dbReference>
<comment type="catalytic activity">
    <reaction evidence="5">
        <text>an aliphatic primary amide = an aliphatic nitrile + H2O</text>
        <dbReference type="Rhea" id="RHEA:12673"/>
        <dbReference type="ChEBI" id="CHEBI:15377"/>
        <dbReference type="ChEBI" id="CHEBI:65285"/>
        <dbReference type="ChEBI" id="CHEBI:80291"/>
        <dbReference type="EC" id="4.2.1.84"/>
    </reaction>
</comment>
<evidence type="ECO:0000259" key="6">
    <source>
        <dbReference type="Pfam" id="PF02211"/>
    </source>
</evidence>
<evidence type="ECO:0000256" key="5">
    <source>
        <dbReference type="ARBA" id="ARBA00044877"/>
    </source>
</evidence>
<evidence type="ECO:0000256" key="3">
    <source>
        <dbReference type="ARBA" id="ARBA00013079"/>
    </source>
</evidence>
<protein>
    <recommendedName>
        <fullName evidence="3">nitrile hydratase</fullName>
        <ecNumber evidence="3">4.2.1.84</ecNumber>
    </recommendedName>
</protein>
<gene>
    <name evidence="8" type="ORF">SAMN06264855_1332</name>
</gene>